<keyword evidence="7" id="KW-1185">Reference proteome</keyword>
<dbReference type="InterPro" id="IPR011009">
    <property type="entry name" value="Kinase-like_dom_sf"/>
</dbReference>
<comment type="caution">
    <text evidence="6">The sequence shown here is derived from an EMBL/GenBank/DDBJ whole genome shotgun (WGS) entry which is preliminary data.</text>
</comment>
<dbReference type="Proteomes" id="UP000467840">
    <property type="component" value="Chromosome 16"/>
</dbReference>
<keyword evidence="3" id="KW-0547">Nucleotide-binding</keyword>
<evidence type="ECO:0000256" key="4">
    <source>
        <dbReference type="ARBA" id="ARBA00022777"/>
    </source>
</evidence>
<dbReference type="Gene3D" id="3.30.200.20">
    <property type="entry name" value="Phosphorylase Kinase, domain 1"/>
    <property type="match status" value="1"/>
</dbReference>
<dbReference type="GO" id="GO:0005886">
    <property type="term" value="C:plasma membrane"/>
    <property type="evidence" value="ECO:0007669"/>
    <property type="project" value="TreeGrafter"/>
</dbReference>
<keyword evidence="4" id="KW-0418">Kinase</keyword>
<dbReference type="GO" id="GO:0004674">
    <property type="term" value="F:protein serine/threonine kinase activity"/>
    <property type="evidence" value="ECO:0007669"/>
    <property type="project" value="UniProtKB-KW"/>
</dbReference>
<name>A0A6A6LT10_HEVBR</name>
<proteinExistence type="predicted"/>
<evidence type="ECO:0000313" key="7">
    <source>
        <dbReference type="Proteomes" id="UP000467840"/>
    </source>
</evidence>
<evidence type="ECO:0000256" key="2">
    <source>
        <dbReference type="ARBA" id="ARBA00022679"/>
    </source>
</evidence>
<keyword evidence="1" id="KW-0723">Serine/threonine-protein kinase</keyword>
<dbReference type="PANTHER" id="PTHR27002">
    <property type="entry name" value="RECEPTOR-LIKE SERINE/THREONINE-PROTEIN KINASE SD1-8"/>
    <property type="match status" value="1"/>
</dbReference>
<evidence type="ECO:0000256" key="3">
    <source>
        <dbReference type="ARBA" id="ARBA00022741"/>
    </source>
</evidence>
<keyword evidence="2" id="KW-0808">Transferase</keyword>
<sequence length="120" mass="13899">MCWFCEAMDEIRLFESLQFDLGIIRIAKDDFLMCTSLGKGDLELSTRLFNGQDIAVKRLSRDSRQGNSEFENGILLVAKLQHRNLDILFCLEGNEMLLTYDSVPIFGMDADCFRYILVWM</sequence>
<dbReference type="EMBL" id="JAAGAX010000009">
    <property type="protein sequence ID" value="KAF2303627.1"/>
    <property type="molecule type" value="Genomic_DNA"/>
</dbReference>
<keyword evidence="5" id="KW-0067">ATP-binding</keyword>
<reference evidence="6 7" key="1">
    <citation type="journal article" date="2020" name="Mol. Plant">
        <title>The Chromosome-Based Rubber Tree Genome Provides New Insights into Spurge Genome Evolution and Rubber Biosynthesis.</title>
        <authorList>
            <person name="Liu J."/>
            <person name="Shi C."/>
            <person name="Shi C.C."/>
            <person name="Li W."/>
            <person name="Zhang Q.J."/>
            <person name="Zhang Y."/>
            <person name="Li K."/>
            <person name="Lu H.F."/>
            <person name="Shi C."/>
            <person name="Zhu S.T."/>
            <person name="Xiao Z.Y."/>
            <person name="Nan H."/>
            <person name="Yue Y."/>
            <person name="Zhu X.G."/>
            <person name="Wu Y."/>
            <person name="Hong X.N."/>
            <person name="Fan G.Y."/>
            <person name="Tong Y."/>
            <person name="Zhang D."/>
            <person name="Mao C.L."/>
            <person name="Liu Y.L."/>
            <person name="Hao S.J."/>
            <person name="Liu W.Q."/>
            <person name="Lv M.Q."/>
            <person name="Zhang H.B."/>
            <person name="Liu Y."/>
            <person name="Hu-Tang G.R."/>
            <person name="Wang J.P."/>
            <person name="Wang J.H."/>
            <person name="Sun Y.H."/>
            <person name="Ni S.B."/>
            <person name="Chen W.B."/>
            <person name="Zhang X.C."/>
            <person name="Jiao Y.N."/>
            <person name="Eichler E.E."/>
            <person name="Li G.H."/>
            <person name="Liu X."/>
            <person name="Gao L.Z."/>
        </authorList>
    </citation>
    <scope>NUCLEOTIDE SEQUENCE [LARGE SCALE GENOMIC DNA]</scope>
    <source>
        <strain evidence="7">cv. GT1</strain>
        <tissue evidence="6">Leaf</tissue>
    </source>
</reference>
<evidence type="ECO:0000313" key="6">
    <source>
        <dbReference type="EMBL" id="KAF2303627.1"/>
    </source>
</evidence>
<organism evidence="6 7">
    <name type="scientific">Hevea brasiliensis</name>
    <name type="common">Para rubber tree</name>
    <name type="synonym">Siphonia brasiliensis</name>
    <dbReference type="NCBI Taxonomy" id="3981"/>
    <lineage>
        <taxon>Eukaryota</taxon>
        <taxon>Viridiplantae</taxon>
        <taxon>Streptophyta</taxon>
        <taxon>Embryophyta</taxon>
        <taxon>Tracheophyta</taxon>
        <taxon>Spermatophyta</taxon>
        <taxon>Magnoliopsida</taxon>
        <taxon>eudicotyledons</taxon>
        <taxon>Gunneridae</taxon>
        <taxon>Pentapetalae</taxon>
        <taxon>rosids</taxon>
        <taxon>fabids</taxon>
        <taxon>Malpighiales</taxon>
        <taxon>Euphorbiaceae</taxon>
        <taxon>Crotonoideae</taxon>
        <taxon>Micrandreae</taxon>
        <taxon>Hevea</taxon>
    </lineage>
</organism>
<dbReference type="PANTHER" id="PTHR27002:SF1104">
    <property type="entry name" value="CYSTEINE-RICH RECEPTOR-LIKE PROTEIN KINASE 27-RELATED"/>
    <property type="match status" value="1"/>
</dbReference>
<gene>
    <name evidence="6" type="ORF">GH714_020302</name>
</gene>
<dbReference type="SUPFAM" id="SSF56112">
    <property type="entry name" value="Protein kinase-like (PK-like)"/>
    <property type="match status" value="1"/>
</dbReference>
<dbReference type="GO" id="GO:0005524">
    <property type="term" value="F:ATP binding"/>
    <property type="evidence" value="ECO:0007669"/>
    <property type="project" value="UniProtKB-KW"/>
</dbReference>
<evidence type="ECO:0008006" key="8">
    <source>
        <dbReference type="Google" id="ProtNLM"/>
    </source>
</evidence>
<evidence type="ECO:0000256" key="5">
    <source>
        <dbReference type="ARBA" id="ARBA00022840"/>
    </source>
</evidence>
<evidence type="ECO:0000256" key="1">
    <source>
        <dbReference type="ARBA" id="ARBA00022527"/>
    </source>
</evidence>
<accession>A0A6A6LT10</accession>
<protein>
    <recommendedName>
        <fullName evidence="8">Serine-threonine/tyrosine-protein kinase catalytic domain-containing protein</fullName>
    </recommendedName>
</protein>
<dbReference type="AlphaFoldDB" id="A0A6A6LT10"/>